<reference evidence="2 3" key="1">
    <citation type="submission" date="2019-03" db="EMBL/GenBank/DDBJ databases">
        <title>Genomic Encyclopedia of Type Strains, Phase III (KMG-III): the genomes of soil and plant-associated and newly described type strains.</title>
        <authorList>
            <person name="Whitman W."/>
        </authorList>
    </citation>
    <scope>NUCLEOTIDE SEQUENCE [LARGE SCALE GENOMIC DNA]</scope>
    <source>
        <strain evidence="2 3">VKM Ac-2527</strain>
    </source>
</reference>
<keyword evidence="1" id="KW-0732">Signal</keyword>
<organism evidence="2 3">
    <name type="scientific">Kribbella caucasensis</name>
    <dbReference type="NCBI Taxonomy" id="2512215"/>
    <lineage>
        <taxon>Bacteria</taxon>
        <taxon>Bacillati</taxon>
        <taxon>Actinomycetota</taxon>
        <taxon>Actinomycetes</taxon>
        <taxon>Propionibacteriales</taxon>
        <taxon>Kribbellaceae</taxon>
        <taxon>Kribbella</taxon>
    </lineage>
</organism>
<gene>
    <name evidence="2" type="ORF">EV643_12796</name>
</gene>
<evidence type="ECO:0000313" key="3">
    <source>
        <dbReference type="Proteomes" id="UP000295388"/>
    </source>
</evidence>
<dbReference type="Proteomes" id="UP000295388">
    <property type="component" value="Unassembled WGS sequence"/>
</dbReference>
<feature type="signal peptide" evidence="1">
    <location>
        <begin position="1"/>
        <end position="22"/>
    </location>
</feature>
<name>A0A4R6JFG4_9ACTN</name>
<feature type="chain" id="PRO_5038509180" evidence="1">
    <location>
        <begin position="23"/>
        <end position="58"/>
    </location>
</feature>
<evidence type="ECO:0000313" key="2">
    <source>
        <dbReference type="EMBL" id="TDO34402.1"/>
    </source>
</evidence>
<comment type="caution">
    <text evidence="2">The sequence shown here is derived from an EMBL/GenBank/DDBJ whole genome shotgun (WGS) entry which is preliminary data.</text>
</comment>
<dbReference type="AlphaFoldDB" id="A0A4R6JFG4"/>
<evidence type="ECO:0000256" key="1">
    <source>
        <dbReference type="SAM" id="SignalP"/>
    </source>
</evidence>
<keyword evidence="3" id="KW-1185">Reference proteome</keyword>
<accession>A0A4R6JFG4</accession>
<proteinExistence type="predicted"/>
<sequence>MTNRNRLTILTAGACLLGALTACTTPSQGPGKVVAWGSGLRVYGRVTGVACVTGVARE</sequence>
<dbReference type="EMBL" id="SNWQ01000027">
    <property type="protein sequence ID" value="TDO34402.1"/>
    <property type="molecule type" value="Genomic_DNA"/>
</dbReference>
<protein>
    <submittedName>
        <fullName evidence="2">Uncharacterized protein</fullName>
    </submittedName>
</protein>
<feature type="non-terminal residue" evidence="2">
    <location>
        <position position="58"/>
    </location>
</feature>
<dbReference type="PROSITE" id="PS51257">
    <property type="entry name" value="PROKAR_LIPOPROTEIN"/>
    <property type="match status" value="1"/>
</dbReference>